<dbReference type="OrthoDB" id="396512at2"/>
<dbReference type="eggNOG" id="COG0463">
    <property type="taxonomic scope" value="Bacteria"/>
</dbReference>
<accession>K0J5T0</accession>
<dbReference type="SUPFAM" id="SSF53448">
    <property type="entry name" value="Nucleotide-diphospho-sugar transferases"/>
    <property type="match status" value="1"/>
</dbReference>
<evidence type="ECO:0000313" key="5">
    <source>
        <dbReference type="EMBL" id="BAM48406.1"/>
    </source>
</evidence>
<dbReference type="PANTHER" id="PTHR22916:SF51">
    <property type="entry name" value="GLYCOSYLTRANSFERASE EPSH-RELATED"/>
    <property type="match status" value="1"/>
</dbReference>
<dbReference type="KEGG" id="axl:AXY_22740"/>
<dbReference type="InterPro" id="IPR001173">
    <property type="entry name" value="Glyco_trans_2-like"/>
</dbReference>
<dbReference type="Pfam" id="PF00535">
    <property type="entry name" value="Glycos_transf_2"/>
    <property type="match status" value="1"/>
</dbReference>
<evidence type="ECO:0000256" key="3">
    <source>
        <dbReference type="ARBA" id="ARBA00022679"/>
    </source>
</evidence>
<dbReference type="PANTHER" id="PTHR22916">
    <property type="entry name" value="GLYCOSYLTRANSFERASE"/>
    <property type="match status" value="1"/>
</dbReference>
<dbReference type="RefSeq" id="WP_015010986.1">
    <property type="nucleotide sequence ID" value="NC_018704.1"/>
</dbReference>
<dbReference type="STRING" id="698758.AXY_22740"/>
<evidence type="ECO:0000256" key="1">
    <source>
        <dbReference type="ARBA" id="ARBA00006739"/>
    </source>
</evidence>
<name>K0J5T0_AMPXN</name>
<dbReference type="AlphaFoldDB" id="K0J5T0"/>
<dbReference type="PATRIC" id="fig|698758.3.peg.2283"/>
<dbReference type="InterPro" id="IPR029044">
    <property type="entry name" value="Nucleotide-diphossugar_trans"/>
</dbReference>
<dbReference type="Proteomes" id="UP000006294">
    <property type="component" value="Chromosome"/>
</dbReference>
<gene>
    <name evidence="5" type="ordered locus">AXY_22740</name>
</gene>
<feature type="domain" description="Glycosyltransferase 2-like" evidence="4">
    <location>
        <begin position="5"/>
        <end position="105"/>
    </location>
</feature>
<organism evidence="5 6">
    <name type="scientific">Amphibacillus xylanus (strain ATCC 51415 / DSM 6626 / JCM 7361 / LMG 17667 / NBRC 15112 / Ep01)</name>
    <dbReference type="NCBI Taxonomy" id="698758"/>
    <lineage>
        <taxon>Bacteria</taxon>
        <taxon>Bacillati</taxon>
        <taxon>Bacillota</taxon>
        <taxon>Bacilli</taxon>
        <taxon>Bacillales</taxon>
        <taxon>Bacillaceae</taxon>
        <taxon>Amphibacillus</taxon>
    </lineage>
</organism>
<keyword evidence="6" id="KW-1185">Reference proteome</keyword>
<proteinExistence type="inferred from homology"/>
<dbReference type="Gene3D" id="3.90.550.10">
    <property type="entry name" value="Spore Coat Polysaccharide Biosynthesis Protein SpsA, Chain A"/>
    <property type="match status" value="1"/>
</dbReference>
<sequence length="338" mass="39781">MKLLSVVIPCYNSQDYMKNCIESLLLARDDIELIIVNDGSVDQTAEIADNYANMEPSKIKVIHQQNGGHGQAINTGLKHATGLYFKVVDSDDWIDTRAYLRILDTLSGLIGRKQYIDLLISNFVYEKEGAKHKKVMKYTGTLPQDTIFTWDDVGDFRKGQYLMMHSLIYRTQLLKEMQLKLPSHTFYVDNLYVYQPLTRVEEMYYLDVDFYRYFIGRDDQSVNEKVMINRIDQQLKVNKLMVDYIDLDSIKNMKLQSYLFHQLEIVTTISSILLIRSRKKENLQKKKELLQYIKQSDKKLYRKLRYGFLGQLTNLPSWFGRQISMGVYRVSRRIFGYN</sequence>
<evidence type="ECO:0000259" key="4">
    <source>
        <dbReference type="Pfam" id="PF00535"/>
    </source>
</evidence>
<protein>
    <submittedName>
        <fullName evidence="5">Putative glycosyltransferase</fullName>
    </submittedName>
</protein>
<dbReference type="EMBL" id="AP012050">
    <property type="protein sequence ID" value="BAM48406.1"/>
    <property type="molecule type" value="Genomic_DNA"/>
</dbReference>
<keyword evidence="3 5" id="KW-0808">Transferase</keyword>
<dbReference type="HOGENOM" id="CLU_025996_1_1_9"/>
<dbReference type="CDD" id="cd00761">
    <property type="entry name" value="Glyco_tranf_GTA_type"/>
    <property type="match status" value="1"/>
</dbReference>
<evidence type="ECO:0000313" key="6">
    <source>
        <dbReference type="Proteomes" id="UP000006294"/>
    </source>
</evidence>
<dbReference type="GO" id="GO:0016757">
    <property type="term" value="F:glycosyltransferase activity"/>
    <property type="evidence" value="ECO:0007669"/>
    <property type="project" value="UniProtKB-KW"/>
</dbReference>
<comment type="similarity">
    <text evidence="1">Belongs to the glycosyltransferase 2 family.</text>
</comment>
<evidence type="ECO:0000256" key="2">
    <source>
        <dbReference type="ARBA" id="ARBA00022676"/>
    </source>
</evidence>
<keyword evidence="2" id="KW-0328">Glycosyltransferase</keyword>
<reference evidence="5 6" key="1">
    <citation type="submission" date="2011-01" db="EMBL/GenBank/DDBJ databases">
        <title>Whole genome sequence of Amphibacillus xylinus NBRC 15112.</title>
        <authorList>
            <person name="Nakazawa H."/>
            <person name="Katano Y."/>
            <person name="Nakamura S."/>
            <person name="Sasagawa M."/>
            <person name="Fukada J."/>
            <person name="Arai T."/>
            <person name="Sasakura N."/>
            <person name="Mochizuki D."/>
            <person name="Hosoyama A."/>
            <person name="Harada K."/>
            <person name="Horikawa H."/>
            <person name="Kato Y."/>
            <person name="Harada T."/>
            <person name="Sasaki K."/>
            <person name="Sekiguchi M."/>
            <person name="Hodoyama M."/>
            <person name="Nishiko R."/>
            <person name="Narita H."/>
            <person name="Hanamaki A."/>
            <person name="Hata C."/>
            <person name="Konno Y."/>
            <person name="Niimura Y."/>
            <person name="Yamazaki S."/>
            <person name="Fujita N."/>
        </authorList>
    </citation>
    <scope>NUCLEOTIDE SEQUENCE [LARGE SCALE GENOMIC DNA]</scope>
    <source>
        <strain evidence="6">ATCC 51415 / DSM 6626 / JCM 7361 / LMG 17667 / NBRC 15112 / Ep01</strain>
    </source>
</reference>